<dbReference type="EMBL" id="MT631356">
    <property type="protein sequence ID" value="QNO48611.1"/>
    <property type="molecule type" value="Genomic_DNA"/>
</dbReference>
<feature type="region of interest" description="Disordered" evidence="1">
    <location>
        <begin position="142"/>
        <end position="173"/>
    </location>
</feature>
<organism evidence="2">
    <name type="scientific">Candidatus Methanogaster sp. ANME-2c ERB4</name>
    <dbReference type="NCBI Taxonomy" id="2759911"/>
    <lineage>
        <taxon>Archaea</taxon>
        <taxon>Methanobacteriati</taxon>
        <taxon>Methanobacteriota</taxon>
        <taxon>Stenosarchaea group</taxon>
        <taxon>Methanomicrobia</taxon>
        <taxon>Methanosarcinales</taxon>
        <taxon>ANME-2 cluster</taxon>
        <taxon>Candidatus Methanogasteraceae</taxon>
        <taxon>Candidatus Methanogaster</taxon>
    </lineage>
</organism>
<dbReference type="AlphaFoldDB" id="A0A7G9YKS7"/>
<feature type="compositionally biased region" description="Pro residues" evidence="1">
    <location>
        <begin position="146"/>
        <end position="155"/>
    </location>
</feature>
<proteinExistence type="predicted"/>
<sequence length="173" mass="19062">MHPITGTNGSLFDDMIKLAATAKDMSEFERKPDRMARGYQGLGCAEAYLSHAPLLPQTAPLPDTRQYTSQRRSRGCDLQSVKQEHTRILRDFFAPCSSDPLKCPPDLLDQCINKYLPVRGIPLHNDQPSCPTSPAMSLTLVSAAESPPPTPPQAPPRSRRPRWTRANPPSSAS</sequence>
<accession>A0A7G9YKS7</accession>
<evidence type="ECO:0000313" key="2">
    <source>
        <dbReference type="EMBL" id="QNO48611.1"/>
    </source>
</evidence>
<evidence type="ECO:0000256" key="1">
    <source>
        <dbReference type="SAM" id="MobiDB-lite"/>
    </source>
</evidence>
<gene>
    <name evidence="2" type="ORF">LKGCFIDI_00013</name>
</gene>
<protein>
    <submittedName>
        <fullName evidence="2">Uncharacterized protein</fullName>
    </submittedName>
</protein>
<name>A0A7G9YKS7_9EURY</name>
<reference evidence="2" key="1">
    <citation type="submission" date="2020-06" db="EMBL/GenBank/DDBJ databases">
        <title>Unique genomic features of the anaerobic methanotrophic archaea.</title>
        <authorList>
            <person name="Chadwick G.L."/>
            <person name="Skennerton C.T."/>
            <person name="Laso-Perez R."/>
            <person name="Leu A.O."/>
            <person name="Speth D.R."/>
            <person name="Yu H."/>
            <person name="Morgan-Lang C."/>
            <person name="Hatzenpichler R."/>
            <person name="Goudeau D."/>
            <person name="Malmstrom R."/>
            <person name="Brazelton W.J."/>
            <person name="Woyke T."/>
            <person name="Hallam S.J."/>
            <person name="Tyson G.W."/>
            <person name="Wegener G."/>
            <person name="Boetius A."/>
            <person name="Orphan V."/>
        </authorList>
    </citation>
    <scope>NUCLEOTIDE SEQUENCE</scope>
</reference>